<protein>
    <recommendedName>
        <fullName evidence="2">Small ribosomal subunit protein mS35 mitochondrial conserved domain-containing protein</fullName>
    </recommendedName>
</protein>
<evidence type="ECO:0000256" key="1">
    <source>
        <dbReference type="SAM" id="MobiDB-lite"/>
    </source>
</evidence>
<name>A0A168H312_CORDF</name>
<dbReference type="Pfam" id="PF10213">
    <property type="entry name" value="MRP-S28"/>
    <property type="match status" value="1"/>
</dbReference>
<reference evidence="3 4" key="1">
    <citation type="journal article" date="2016" name="Genome Biol. Evol.">
        <title>Divergent and convergent evolution of fungal pathogenicity.</title>
        <authorList>
            <person name="Shang Y."/>
            <person name="Xiao G."/>
            <person name="Zheng P."/>
            <person name="Cen K."/>
            <person name="Zhan S."/>
            <person name="Wang C."/>
        </authorList>
    </citation>
    <scope>NUCLEOTIDE SEQUENCE [LARGE SCALE GENOMIC DNA]</scope>
    <source>
        <strain evidence="3 4">RCEF 1005</strain>
    </source>
</reference>
<dbReference type="STRING" id="1081108.A0A168H312"/>
<dbReference type="InterPro" id="IPR039848">
    <property type="entry name" value="Ribosomal_mS35_mt"/>
</dbReference>
<dbReference type="InterPro" id="IPR019349">
    <property type="entry name" value="Ribosomal_mS35_mit"/>
</dbReference>
<evidence type="ECO:0000259" key="2">
    <source>
        <dbReference type="Pfam" id="PF10213"/>
    </source>
</evidence>
<evidence type="ECO:0000313" key="4">
    <source>
        <dbReference type="Proteomes" id="UP000076881"/>
    </source>
</evidence>
<dbReference type="GO" id="GO:0032543">
    <property type="term" value="P:mitochondrial translation"/>
    <property type="evidence" value="ECO:0007669"/>
    <property type="project" value="InterPro"/>
</dbReference>
<dbReference type="Proteomes" id="UP000076881">
    <property type="component" value="Unassembled WGS sequence"/>
</dbReference>
<gene>
    <name evidence="3" type="ORF">LEL_04064</name>
</gene>
<sequence>MASAPRVARLCAAACRRTAPQLVRPNRVMSMAGTRATTAAAFSTSSMRAAERDFDGEEGGESTPVELRQLDKAFLDRATPEGLQQLDQLAKLNGHNSIEAYLDDKLRYTPGFSTQDRLLTDELVREDSGGKPDRKAFWYDEDDPDTFTEEHDEFNEDDMMSMAHNKLDEVREMRHYTRLAVWEMPLLSKLAKPFEVPKADQVLRWRYTTYMGEAHPAESKVVVQFAPADLGLTDVQTSKLRKLVGARLNPETDVVKMGCGRYEHQAQNKQYLQQLVGTLIAEAKDPRDTFEDVALDTRHFYRATKAGGKRLQKNKPKFPPEWRMTPQRREQLTEQRAQVARAEAQRLEQGTVVDGQQKVDGYLMQRLLEEQQKAAAEPLPVPVGRGPARARR</sequence>
<dbReference type="PANTHER" id="PTHR13490">
    <property type="entry name" value="MITOCHONDRIAL 28S RIBOSOMAL PROTEIN S28"/>
    <property type="match status" value="1"/>
</dbReference>
<dbReference type="GO" id="GO:0005763">
    <property type="term" value="C:mitochondrial small ribosomal subunit"/>
    <property type="evidence" value="ECO:0007669"/>
    <property type="project" value="TreeGrafter"/>
</dbReference>
<comment type="caution">
    <text evidence="3">The sequence shown here is derived from an EMBL/GenBank/DDBJ whole genome shotgun (WGS) entry which is preliminary data.</text>
</comment>
<feature type="region of interest" description="Disordered" evidence="1">
    <location>
        <begin position="371"/>
        <end position="392"/>
    </location>
</feature>
<organism evidence="3 4">
    <name type="scientific">Akanthomyces lecanii RCEF 1005</name>
    <dbReference type="NCBI Taxonomy" id="1081108"/>
    <lineage>
        <taxon>Eukaryota</taxon>
        <taxon>Fungi</taxon>
        <taxon>Dikarya</taxon>
        <taxon>Ascomycota</taxon>
        <taxon>Pezizomycotina</taxon>
        <taxon>Sordariomycetes</taxon>
        <taxon>Hypocreomycetidae</taxon>
        <taxon>Hypocreales</taxon>
        <taxon>Cordycipitaceae</taxon>
        <taxon>Akanthomyces</taxon>
        <taxon>Cordyceps confragosa</taxon>
    </lineage>
</organism>
<dbReference type="EMBL" id="AZHF01000003">
    <property type="protein sequence ID" value="OAA77241.1"/>
    <property type="molecule type" value="Genomic_DNA"/>
</dbReference>
<dbReference type="AlphaFoldDB" id="A0A168H312"/>
<dbReference type="PANTHER" id="PTHR13490:SF0">
    <property type="entry name" value="SMALL RIBOSOMAL SUBUNIT PROTEIN MS35"/>
    <property type="match status" value="1"/>
</dbReference>
<dbReference type="GO" id="GO:0003735">
    <property type="term" value="F:structural constituent of ribosome"/>
    <property type="evidence" value="ECO:0007669"/>
    <property type="project" value="InterPro"/>
</dbReference>
<accession>A0A168H312</accession>
<keyword evidence="4" id="KW-1185">Reference proteome</keyword>
<evidence type="ECO:0000313" key="3">
    <source>
        <dbReference type="EMBL" id="OAA77241.1"/>
    </source>
</evidence>
<dbReference type="OrthoDB" id="283424at2759"/>
<proteinExistence type="predicted"/>
<feature type="domain" description="Small ribosomal subunit protein mS35 mitochondrial conserved" evidence="2">
    <location>
        <begin position="193"/>
        <end position="322"/>
    </location>
</feature>